<keyword evidence="4" id="KW-0597">Phosphoprotein</keyword>
<dbReference type="Pfam" id="PF12833">
    <property type="entry name" value="HTH_18"/>
    <property type="match status" value="1"/>
</dbReference>
<dbReference type="SUPFAM" id="SSF46689">
    <property type="entry name" value="Homeodomain-like"/>
    <property type="match status" value="1"/>
</dbReference>
<protein>
    <submittedName>
        <fullName evidence="7">Response regulator</fullName>
    </submittedName>
</protein>
<dbReference type="InterPro" id="IPR011006">
    <property type="entry name" value="CheY-like_superfamily"/>
</dbReference>
<evidence type="ECO:0000256" key="2">
    <source>
        <dbReference type="ARBA" id="ARBA00023125"/>
    </source>
</evidence>
<dbReference type="Gene3D" id="3.40.50.2300">
    <property type="match status" value="1"/>
</dbReference>
<organism evidence="7 8">
    <name type="scientific">Paenibacillus profundus</name>
    <dbReference type="NCBI Taxonomy" id="1173085"/>
    <lineage>
        <taxon>Bacteria</taxon>
        <taxon>Bacillati</taxon>
        <taxon>Bacillota</taxon>
        <taxon>Bacilli</taxon>
        <taxon>Bacillales</taxon>
        <taxon>Paenibacillaceae</taxon>
        <taxon>Paenibacillus</taxon>
    </lineage>
</organism>
<dbReference type="Gene3D" id="1.10.10.60">
    <property type="entry name" value="Homeodomain-like"/>
    <property type="match status" value="2"/>
</dbReference>
<keyword evidence="3" id="KW-0804">Transcription</keyword>
<dbReference type="PROSITE" id="PS01124">
    <property type="entry name" value="HTH_ARAC_FAMILY_2"/>
    <property type="match status" value="1"/>
</dbReference>
<evidence type="ECO:0000256" key="4">
    <source>
        <dbReference type="PROSITE-ProRule" id="PRU00169"/>
    </source>
</evidence>
<dbReference type="InterPro" id="IPR018060">
    <property type="entry name" value="HTH_AraC"/>
</dbReference>
<feature type="modified residue" description="4-aspartylphosphate" evidence="4">
    <location>
        <position position="54"/>
    </location>
</feature>
<dbReference type="PANTHER" id="PTHR43280:SF2">
    <property type="entry name" value="HTH-TYPE TRANSCRIPTIONAL REGULATOR EXSA"/>
    <property type="match status" value="1"/>
</dbReference>
<evidence type="ECO:0000313" key="8">
    <source>
        <dbReference type="Proteomes" id="UP001199916"/>
    </source>
</evidence>
<proteinExistence type="predicted"/>
<reference evidence="7 8" key="1">
    <citation type="submission" date="2021-11" db="EMBL/GenBank/DDBJ databases">
        <title>Draft genome sequence of Paenibacillus profundus YoMME, a new Gram-positive bacteria with exoelectrogenic properties.</title>
        <authorList>
            <person name="Hubenova Y."/>
            <person name="Hubenova E."/>
            <person name="Manasiev Y."/>
            <person name="Peykov S."/>
            <person name="Mitov M."/>
        </authorList>
    </citation>
    <scope>NUCLEOTIDE SEQUENCE [LARGE SCALE GENOMIC DNA]</scope>
    <source>
        <strain evidence="7 8">YoMME</strain>
    </source>
</reference>
<evidence type="ECO:0000259" key="6">
    <source>
        <dbReference type="PROSITE" id="PS50110"/>
    </source>
</evidence>
<feature type="domain" description="Response regulatory" evidence="6">
    <location>
        <begin position="4"/>
        <end position="119"/>
    </location>
</feature>
<evidence type="ECO:0000256" key="1">
    <source>
        <dbReference type="ARBA" id="ARBA00023015"/>
    </source>
</evidence>
<dbReference type="CDD" id="cd17536">
    <property type="entry name" value="REC_YesN-like"/>
    <property type="match status" value="1"/>
</dbReference>
<dbReference type="InterPro" id="IPR009057">
    <property type="entry name" value="Homeodomain-like_sf"/>
</dbReference>
<sequence>MMLQVLLVDHNPSERKKIADMIGVCGHTVAGEAGNFGEALAWIERGWPTVVMTDLTVPHPEGLRLARYVHEQRLPIVTVMLSTYADFGAVRQAMRYGASDYLIKPVKREDVQRALERAERSVHYFCSAHQKLAGVQSFFTRLERMTPSELLKEQHELIQSLLLSQGDAHGMHMDGLRFFAVKWRQVLGASALPVCTSPWPDTDHDRAAYVSQLAEVWIAHTYTSSLGNRNVKLLFKMACDYIHENYRKDITLPDMSRRFGMSDSYFSTQFKRWTGYSFVQYVNRIRIQKAKELLLEPDLKIYEVA</sequence>
<evidence type="ECO:0000313" key="7">
    <source>
        <dbReference type="EMBL" id="MCE5172448.1"/>
    </source>
</evidence>
<dbReference type="EMBL" id="JAJNBZ010000029">
    <property type="protein sequence ID" value="MCE5172448.1"/>
    <property type="molecule type" value="Genomic_DNA"/>
</dbReference>
<dbReference type="PROSITE" id="PS50110">
    <property type="entry name" value="RESPONSE_REGULATORY"/>
    <property type="match status" value="1"/>
</dbReference>
<dbReference type="SMART" id="SM00342">
    <property type="entry name" value="HTH_ARAC"/>
    <property type="match status" value="1"/>
</dbReference>
<keyword evidence="2" id="KW-0238">DNA-binding</keyword>
<dbReference type="Pfam" id="PF00072">
    <property type="entry name" value="Response_reg"/>
    <property type="match status" value="1"/>
</dbReference>
<dbReference type="InterPro" id="IPR001789">
    <property type="entry name" value="Sig_transdc_resp-reg_receiver"/>
</dbReference>
<gene>
    <name evidence="7" type="ORF">LQV63_24535</name>
</gene>
<keyword evidence="1" id="KW-0805">Transcription regulation</keyword>
<keyword evidence="8" id="KW-1185">Reference proteome</keyword>
<name>A0ABS8YPQ9_9BACL</name>
<comment type="caution">
    <text evidence="7">The sequence shown here is derived from an EMBL/GenBank/DDBJ whole genome shotgun (WGS) entry which is preliminary data.</text>
</comment>
<dbReference type="Proteomes" id="UP001199916">
    <property type="component" value="Unassembled WGS sequence"/>
</dbReference>
<accession>A0ABS8YPQ9</accession>
<dbReference type="PANTHER" id="PTHR43280">
    <property type="entry name" value="ARAC-FAMILY TRANSCRIPTIONAL REGULATOR"/>
    <property type="match status" value="1"/>
</dbReference>
<feature type="domain" description="HTH araC/xylS-type" evidence="5">
    <location>
        <begin position="236"/>
        <end position="305"/>
    </location>
</feature>
<dbReference type="SMART" id="SM00448">
    <property type="entry name" value="REC"/>
    <property type="match status" value="1"/>
</dbReference>
<evidence type="ECO:0000256" key="3">
    <source>
        <dbReference type="ARBA" id="ARBA00023163"/>
    </source>
</evidence>
<dbReference type="RefSeq" id="WP_233698619.1">
    <property type="nucleotide sequence ID" value="NZ_JAJNBZ010000029.1"/>
</dbReference>
<dbReference type="SUPFAM" id="SSF52172">
    <property type="entry name" value="CheY-like"/>
    <property type="match status" value="1"/>
</dbReference>
<evidence type="ECO:0000259" key="5">
    <source>
        <dbReference type="PROSITE" id="PS01124"/>
    </source>
</evidence>